<dbReference type="AlphaFoldDB" id="A0A915HGG9"/>
<name>A0A915HGG9_ROMCU</name>
<dbReference type="WBParaSite" id="nRc.2.0.1.t00730-RA">
    <property type="protein sequence ID" value="nRc.2.0.1.t00730-RA"/>
    <property type="gene ID" value="nRc.2.0.1.g00730"/>
</dbReference>
<dbReference type="InterPro" id="IPR055472">
    <property type="entry name" value="DUF7044"/>
</dbReference>
<dbReference type="Proteomes" id="UP000887565">
    <property type="component" value="Unplaced"/>
</dbReference>
<evidence type="ECO:0000259" key="2">
    <source>
        <dbReference type="Pfam" id="PF23069"/>
    </source>
</evidence>
<evidence type="ECO:0000313" key="4">
    <source>
        <dbReference type="Proteomes" id="UP000887565"/>
    </source>
</evidence>
<feature type="region of interest" description="Disordered" evidence="1">
    <location>
        <begin position="53"/>
        <end position="73"/>
    </location>
</feature>
<organism evidence="4 5">
    <name type="scientific">Romanomermis culicivorax</name>
    <name type="common">Nematode worm</name>
    <dbReference type="NCBI Taxonomy" id="13658"/>
    <lineage>
        <taxon>Eukaryota</taxon>
        <taxon>Metazoa</taxon>
        <taxon>Ecdysozoa</taxon>
        <taxon>Nematoda</taxon>
        <taxon>Enoplea</taxon>
        <taxon>Dorylaimia</taxon>
        <taxon>Mermithida</taxon>
        <taxon>Mermithoidea</taxon>
        <taxon>Mermithidae</taxon>
        <taxon>Romanomermis</taxon>
    </lineage>
</organism>
<dbReference type="PANTHER" id="PTHR22255">
    <property type="entry name" value="LP06548P"/>
    <property type="match status" value="1"/>
</dbReference>
<dbReference type="Pfam" id="PF23069">
    <property type="entry name" value="DUF7042"/>
    <property type="match status" value="1"/>
</dbReference>
<evidence type="ECO:0000256" key="1">
    <source>
        <dbReference type="SAM" id="MobiDB-lite"/>
    </source>
</evidence>
<evidence type="ECO:0000313" key="5">
    <source>
        <dbReference type="WBParaSite" id="nRc.2.0.1.t00730-RA"/>
    </source>
</evidence>
<dbReference type="InterPro" id="IPR055470">
    <property type="entry name" value="DUF7042"/>
</dbReference>
<keyword evidence="4" id="KW-1185">Reference proteome</keyword>
<dbReference type="Pfam" id="PF23071">
    <property type="entry name" value="DUF7044"/>
    <property type="match status" value="1"/>
</dbReference>
<dbReference type="PANTHER" id="PTHR22255:SF4">
    <property type="entry name" value="CATION-INDEPENDENT MANNOSE-6-PHOSPHATE RECEPTOR"/>
    <property type="match status" value="1"/>
</dbReference>
<proteinExistence type="predicted"/>
<reference evidence="5" key="1">
    <citation type="submission" date="2022-11" db="UniProtKB">
        <authorList>
            <consortium name="WormBaseParasite"/>
        </authorList>
    </citation>
    <scope>IDENTIFICATION</scope>
</reference>
<feature type="region of interest" description="Disordered" evidence="1">
    <location>
        <begin position="1"/>
        <end position="21"/>
    </location>
</feature>
<sequence length="387" mass="43983">MVAEECDEDQIDISSTRNMKDPFQIPSSSAYEIQRTGPTCEFDSDLQGTYRIQDDTSKSTARRRPKAFSSLTSSFQQREPVKYKDLFIGPTSIPQWGDCSRKNSSRYVLGSKQGSVGYCYRCFLIVQRTPNILQVINNDESACFPTIAIAQRSCADREKISAHEGTFLWRSENVHYQFCPVGGRANITYSLNRRTYCPFPVRLPSTIDNCQLGYRMDVTLNSCFFPIPDNFQMSLKCLGSWDAGRSGETFFAVYNSLTDEFRCGLFRDDRRRYGYATAALSNDSSCSSMLNSSTSGFETFTLFSDMDFDNVVGTKLSTFKAQCSFPKWLQADDWDTLMIIRDGLIDFYDQNNPDTMIKIKGKCHSIMTDDLPAKAIRRISTISMFMV</sequence>
<feature type="compositionally biased region" description="Acidic residues" evidence="1">
    <location>
        <begin position="1"/>
        <end position="11"/>
    </location>
</feature>
<feature type="domain" description="DUF7042" evidence="2">
    <location>
        <begin position="177"/>
        <end position="302"/>
    </location>
</feature>
<feature type="domain" description="DUF7044" evidence="3">
    <location>
        <begin position="39"/>
        <end position="157"/>
    </location>
</feature>
<protein>
    <submittedName>
        <fullName evidence="5">Uncharacterized protein</fullName>
    </submittedName>
</protein>
<accession>A0A915HGG9</accession>
<evidence type="ECO:0000259" key="3">
    <source>
        <dbReference type="Pfam" id="PF23071"/>
    </source>
</evidence>